<evidence type="ECO:0000313" key="3">
    <source>
        <dbReference type="Proteomes" id="UP001205920"/>
    </source>
</evidence>
<reference evidence="2 3" key="1">
    <citation type="submission" date="2021-01" db="EMBL/GenBank/DDBJ databases">
        <title>Identification and Characterization of Corynebacterium sp.</title>
        <authorList>
            <person name="Luo Q."/>
            <person name="Qu P."/>
            <person name="Chen Q."/>
        </authorList>
    </citation>
    <scope>NUCLEOTIDE SEQUENCE [LARGE SCALE GENOMIC DNA]</scope>
    <source>
        <strain evidence="2 3">MC-18</strain>
    </source>
</reference>
<dbReference type="AlphaFoldDB" id="A0AAW5HW12"/>
<feature type="region of interest" description="Disordered" evidence="1">
    <location>
        <begin position="1"/>
        <end position="21"/>
    </location>
</feature>
<comment type="caution">
    <text evidence="2">The sequence shown here is derived from an EMBL/GenBank/DDBJ whole genome shotgun (WGS) entry which is preliminary data.</text>
</comment>
<gene>
    <name evidence="2" type="ORF">JMN37_05480</name>
</gene>
<sequence length="51" mass="6057">MNSNAPDQLPPKNTRPKQQPIDQQWLVDYLTLPKRKKRSKLTEFFGWVLGF</sequence>
<accession>A0AAW5HW12</accession>
<organism evidence="2 3">
    <name type="scientific">Corynebacterium lipophilum</name>
    <dbReference type="NCBI Taxonomy" id="2804918"/>
    <lineage>
        <taxon>Bacteria</taxon>
        <taxon>Bacillati</taxon>
        <taxon>Actinomycetota</taxon>
        <taxon>Actinomycetes</taxon>
        <taxon>Mycobacteriales</taxon>
        <taxon>Corynebacteriaceae</taxon>
        <taxon>Corynebacterium</taxon>
    </lineage>
</organism>
<dbReference type="RefSeq" id="WP_252931300.1">
    <property type="nucleotide sequence ID" value="NZ_JAEUWV010000005.1"/>
</dbReference>
<proteinExistence type="predicted"/>
<dbReference type="EMBL" id="JAEUWV010000005">
    <property type="protein sequence ID" value="MCO6394433.1"/>
    <property type="molecule type" value="Genomic_DNA"/>
</dbReference>
<name>A0AAW5HW12_9CORY</name>
<keyword evidence="3" id="KW-1185">Reference proteome</keyword>
<evidence type="ECO:0000313" key="2">
    <source>
        <dbReference type="EMBL" id="MCO6394433.1"/>
    </source>
</evidence>
<evidence type="ECO:0000256" key="1">
    <source>
        <dbReference type="SAM" id="MobiDB-lite"/>
    </source>
</evidence>
<protein>
    <submittedName>
        <fullName evidence="2">Uncharacterized protein</fullName>
    </submittedName>
</protein>
<dbReference type="Proteomes" id="UP001205920">
    <property type="component" value="Unassembled WGS sequence"/>
</dbReference>